<evidence type="ECO:0000256" key="2">
    <source>
        <dbReference type="SAM" id="SignalP"/>
    </source>
</evidence>
<keyword evidence="4" id="KW-1185">Reference proteome</keyword>
<feature type="chain" id="PRO_5012274864" description="YtkA-like" evidence="2">
    <location>
        <begin position="22"/>
        <end position="162"/>
    </location>
</feature>
<protein>
    <recommendedName>
        <fullName evidence="5">YtkA-like</fullName>
    </recommendedName>
</protein>
<dbReference type="Proteomes" id="UP000184603">
    <property type="component" value="Unassembled WGS sequence"/>
</dbReference>
<feature type="region of interest" description="Disordered" evidence="1">
    <location>
        <begin position="26"/>
        <end position="46"/>
    </location>
</feature>
<dbReference type="AlphaFoldDB" id="A0A1M7Y3F2"/>
<accession>A0A1M7Y3F2</accession>
<evidence type="ECO:0000256" key="1">
    <source>
        <dbReference type="SAM" id="MobiDB-lite"/>
    </source>
</evidence>
<evidence type="ECO:0000313" key="3">
    <source>
        <dbReference type="EMBL" id="SHO46710.1"/>
    </source>
</evidence>
<proteinExistence type="predicted"/>
<feature type="signal peptide" evidence="2">
    <location>
        <begin position="1"/>
        <end position="21"/>
    </location>
</feature>
<evidence type="ECO:0008006" key="5">
    <source>
        <dbReference type="Google" id="ProtNLM"/>
    </source>
</evidence>
<evidence type="ECO:0000313" key="4">
    <source>
        <dbReference type="Proteomes" id="UP000184603"/>
    </source>
</evidence>
<organism evidence="3 4">
    <name type="scientific">Desulfopila aestuarii DSM 18488</name>
    <dbReference type="NCBI Taxonomy" id="1121416"/>
    <lineage>
        <taxon>Bacteria</taxon>
        <taxon>Pseudomonadati</taxon>
        <taxon>Thermodesulfobacteriota</taxon>
        <taxon>Desulfobulbia</taxon>
        <taxon>Desulfobulbales</taxon>
        <taxon>Desulfocapsaceae</taxon>
        <taxon>Desulfopila</taxon>
    </lineage>
</organism>
<reference evidence="3 4" key="1">
    <citation type="submission" date="2016-12" db="EMBL/GenBank/DDBJ databases">
        <authorList>
            <person name="Song W.-J."/>
            <person name="Kurnit D.M."/>
        </authorList>
    </citation>
    <scope>NUCLEOTIDE SEQUENCE [LARGE SCALE GENOMIC DNA]</scope>
    <source>
        <strain evidence="3 4">DSM 18488</strain>
    </source>
</reference>
<dbReference type="EMBL" id="FRFE01000006">
    <property type="protein sequence ID" value="SHO46710.1"/>
    <property type="molecule type" value="Genomic_DNA"/>
</dbReference>
<dbReference type="RefSeq" id="WP_073612931.1">
    <property type="nucleotide sequence ID" value="NZ_FRFE01000006.1"/>
</dbReference>
<dbReference type="STRING" id="1121416.SAMN02745220_01605"/>
<name>A0A1M7Y3F2_9BACT</name>
<sequence length="162" mass="17847">MKKIITAIILAGLFIATNAGAMDGMQHGTATEPAAEGSHDAMQHGSTSMDDKFMHSVMADDVHTEFQIMDLASMNMKDPEGKTHHVMATFMRDDKKIETLAGKVKLIAPSGKEQIADLKDYGGGNFAANFTIDEPGKWGVICLFKEDNGKHTVKFWYEHKQM</sequence>
<gene>
    <name evidence="3" type="ORF">SAMN02745220_01605</name>
</gene>
<keyword evidence="2" id="KW-0732">Signal</keyword>
<dbReference type="OrthoDB" id="5397223at2"/>